<evidence type="ECO:0000313" key="3">
    <source>
        <dbReference type="EMBL" id="KJL36824.1"/>
    </source>
</evidence>
<name>A0A0F0LVW4_9MICO</name>
<keyword evidence="1" id="KW-0812">Transmembrane</keyword>
<keyword evidence="1" id="KW-1133">Transmembrane helix</keyword>
<dbReference type="InterPro" id="IPR021315">
    <property type="entry name" value="Gap/Sap"/>
</dbReference>
<dbReference type="Proteomes" id="UP000033451">
    <property type="component" value="Unassembled WGS sequence"/>
</dbReference>
<feature type="transmembrane region" description="Helical" evidence="1">
    <location>
        <begin position="108"/>
        <end position="131"/>
    </location>
</feature>
<dbReference type="EMBL" id="DMNG01000027">
    <property type="protein sequence ID" value="HAN23311.1"/>
    <property type="molecule type" value="Genomic_DNA"/>
</dbReference>
<feature type="transmembrane region" description="Helical" evidence="1">
    <location>
        <begin position="37"/>
        <end position="60"/>
    </location>
</feature>
<proteinExistence type="predicted"/>
<reference evidence="2 5" key="2">
    <citation type="journal article" date="2018" name="Nat. Biotechnol.">
        <title>A standardized bacterial taxonomy based on genome phylogeny substantially revises the tree of life.</title>
        <authorList>
            <person name="Parks D.H."/>
            <person name="Chuvochina M."/>
            <person name="Waite D.W."/>
            <person name="Rinke C."/>
            <person name="Skarshewski A."/>
            <person name="Chaumeil P.A."/>
            <person name="Hugenholtz P."/>
        </authorList>
    </citation>
    <scope>NUCLEOTIDE SEQUENCE [LARGE SCALE GENOMIC DNA]</scope>
    <source>
        <strain evidence="2">UBA9152</strain>
    </source>
</reference>
<evidence type="ECO:0008006" key="6">
    <source>
        <dbReference type="Google" id="ProtNLM"/>
    </source>
</evidence>
<evidence type="ECO:0000256" key="1">
    <source>
        <dbReference type="SAM" id="Phobius"/>
    </source>
</evidence>
<dbReference type="OrthoDB" id="4462109at2"/>
<protein>
    <recommendedName>
        <fullName evidence="6">GAP family protein</fullName>
    </recommendedName>
</protein>
<keyword evidence="1" id="KW-0472">Membrane</keyword>
<reference evidence="3 4" key="1">
    <citation type="submission" date="2015-02" db="EMBL/GenBank/DDBJ databases">
        <title>Draft genome sequences of ten Microbacterium spp. with emphasis on heavy metal contaminated environments.</title>
        <authorList>
            <person name="Corretto E."/>
        </authorList>
    </citation>
    <scope>NUCLEOTIDE SEQUENCE [LARGE SCALE GENOMIC DNA]</scope>
    <source>
        <strain evidence="3 4">DSM 18659</strain>
    </source>
</reference>
<feature type="transmembrane region" description="Helical" evidence="1">
    <location>
        <begin position="72"/>
        <end position="96"/>
    </location>
</feature>
<evidence type="ECO:0000313" key="5">
    <source>
        <dbReference type="Proteomes" id="UP000257479"/>
    </source>
</evidence>
<accession>A0A0F0LVW4</accession>
<evidence type="ECO:0000313" key="2">
    <source>
        <dbReference type="EMBL" id="HAN23311.1"/>
    </source>
</evidence>
<evidence type="ECO:0000313" key="4">
    <source>
        <dbReference type="Proteomes" id="UP000033451"/>
    </source>
</evidence>
<feature type="transmembrane region" description="Helical" evidence="1">
    <location>
        <begin position="200"/>
        <end position="220"/>
    </location>
</feature>
<sequence>MNELQNLIPLAVGMMISPLPIVAIVAIVLAPRGRAAAPIYTTTFTIVSLVFLALGAVFSANSSSSSTSGSSSTVSFVFAIIITIGFALFAVLSWIGRPKPGQTAKAPSWLAAIDNVTPLSAAGLGFVMAITNTKNIPLALKGGALIGDAHSSLPITILLCVVVAIIGSLALIVPALIALSTSDRVIGALQRVKAEMIAHNAVMMTVLFAILAANEAAQVVHHLVS</sequence>
<dbReference type="EMBL" id="JYIY01000071">
    <property type="protein sequence ID" value="KJL36824.1"/>
    <property type="molecule type" value="Genomic_DNA"/>
</dbReference>
<dbReference type="RefSeq" id="WP_045247312.1">
    <property type="nucleotide sequence ID" value="NZ_JYIY01000071.1"/>
</dbReference>
<dbReference type="STRING" id="400772.RR49_01376"/>
<dbReference type="AlphaFoldDB" id="A0A0F0LVW4"/>
<feature type="transmembrane region" description="Helical" evidence="1">
    <location>
        <begin position="151"/>
        <end position="179"/>
    </location>
</feature>
<dbReference type="Proteomes" id="UP000257479">
    <property type="component" value="Unassembled WGS sequence"/>
</dbReference>
<comment type="caution">
    <text evidence="3">The sequence shown here is derived from an EMBL/GenBank/DDBJ whole genome shotgun (WGS) entry which is preliminary data.</text>
</comment>
<dbReference type="PATRIC" id="fig|400772.4.peg.1399"/>
<feature type="transmembrane region" description="Helical" evidence="1">
    <location>
        <begin position="6"/>
        <end position="30"/>
    </location>
</feature>
<gene>
    <name evidence="2" type="ORF">DCP95_01905</name>
    <name evidence="3" type="ORF">RR49_01376</name>
</gene>
<dbReference type="Pfam" id="PF11139">
    <property type="entry name" value="SfLAP"/>
    <property type="match status" value="1"/>
</dbReference>
<keyword evidence="4" id="KW-1185">Reference proteome</keyword>
<organism evidence="3 4">
    <name type="scientific">Microbacterium ginsengisoli</name>
    <dbReference type="NCBI Taxonomy" id="400772"/>
    <lineage>
        <taxon>Bacteria</taxon>
        <taxon>Bacillati</taxon>
        <taxon>Actinomycetota</taxon>
        <taxon>Actinomycetes</taxon>
        <taxon>Micrococcales</taxon>
        <taxon>Microbacteriaceae</taxon>
        <taxon>Microbacterium</taxon>
    </lineage>
</organism>